<evidence type="ECO:0000313" key="1">
    <source>
        <dbReference type="EMBL" id="RDX68932.1"/>
    </source>
</evidence>
<protein>
    <submittedName>
        <fullName evidence="1">Uncharacterized protein</fullName>
    </submittedName>
</protein>
<organism evidence="1 2">
    <name type="scientific">Mucuna pruriens</name>
    <name type="common">Velvet bean</name>
    <name type="synonym">Dolichos pruriens</name>
    <dbReference type="NCBI Taxonomy" id="157652"/>
    <lineage>
        <taxon>Eukaryota</taxon>
        <taxon>Viridiplantae</taxon>
        <taxon>Streptophyta</taxon>
        <taxon>Embryophyta</taxon>
        <taxon>Tracheophyta</taxon>
        <taxon>Spermatophyta</taxon>
        <taxon>Magnoliopsida</taxon>
        <taxon>eudicotyledons</taxon>
        <taxon>Gunneridae</taxon>
        <taxon>Pentapetalae</taxon>
        <taxon>rosids</taxon>
        <taxon>fabids</taxon>
        <taxon>Fabales</taxon>
        <taxon>Fabaceae</taxon>
        <taxon>Papilionoideae</taxon>
        <taxon>50 kb inversion clade</taxon>
        <taxon>NPAAA clade</taxon>
        <taxon>indigoferoid/millettioid clade</taxon>
        <taxon>Phaseoleae</taxon>
        <taxon>Mucuna</taxon>
    </lineage>
</organism>
<sequence>MAYTGLLFLETLIISSPPAKDSKKRSSVTKEVISATEPWPPFFKNMGWHTGLLHHTTPKQTTKLRFSRGKSSTHCKR</sequence>
<dbReference type="EMBL" id="QJKJ01012328">
    <property type="protein sequence ID" value="RDX68932.1"/>
    <property type="molecule type" value="Genomic_DNA"/>
</dbReference>
<dbReference type="AlphaFoldDB" id="A0A371ESC2"/>
<accession>A0A371ESC2</accession>
<evidence type="ECO:0000313" key="2">
    <source>
        <dbReference type="Proteomes" id="UP000257109"/>
    </source>
</evidence>
<feature type="non-terminal residue" evidence="1">
    <location>
        <position position="1"/>
    </location>
</feature>
<keyword evidence="2" id="KW-1185">Reference proteome</keyword>
<name>A0A371ESC2_MUCPR</name>
<comment type="caution">
    <text evidence="1">The sequence shown here is derived from an EMBL/GenBank/DDBJ whole genome shotgun (WGS) entry which is preliminary data.</text>
</comment>
<proteinExistence type="predicted"/>
<dbReference type="Proteomes" id="UP000257109">
    <property type="component" value="Unassembled WGS sequence"/>
</dbReference>
<gene>
    <name evidence="1" type="ORF">CR513_52027</name>
</gene>
<reference evidence="1" key="1">
    <citation type="submission" date="2018-05" db="EMBL/GenBank/DDBJ databases">
        <title>Draft genome of Mucuna pruriens seed.</title>
        <authorList>
            <person name="Nnadi N.E."/>
            <person name="Vos R."/>
            <person name="Hasami M.H."/>
            <person name="Devisetty U.K."/>
            <person name="Aguiy J.C."/>
        </authorList>
    </citation>
    <scope>NUCLEOTIDE SEQUENCE [LARGE SCALE GENOMIC DNA]</scope>
    <source>
        <strain evidence="1">JCA_2017</strain>
    </source>
</reference>